<dbReference type="Proteomes" id="UP001075354">
    <property type="component" value="Chromosome 14"/>
</dbReference>
<gene>
    <name evidence="1" type="ORF">ONE63_003572</name>
</gene>
<evidence type="ECO:0000313" key="1">
    <source>
        <dbReference type="EMBL" id="KAJ1520441.1"/>
    </source>
</evidence>
<name>A0AAV7X7C4_9NEOP</name>
<dbReference type="Gene3D" id="3.20.20.80">
    <property type="entry name" value="Glycosidases"/>
    <property type="match status" value="1"/>
</dbReference>
<sequence length="61" mass="6516">MGASRDKLVLGLPLYGQSFTLEDVNKHSLHDKTKGPGVAGELTQAASTLAFSEVKANFQIK</sequence>
<dbReference type="EMBL" id="JAPTSV010000014">
    <property type="protein sequence ID" value="KAJ1520441.1"/>
    <property type="molecule type" value="Genomic_DNA"/>
</dbReference>
<dbReference type="SUPFAM" id="SSF54556">
    <property type="entry name" value="Chitinase insertion domain"/>
    <property type="match status" value="1"/>
</dbReference>
<protein>
    <recommendedName>
        <fullName evidence="3">Chitinase</fullName>
    </recommendedName>
</protein>
<evidence type="ECO:0008006" key="3">
    <source>
        <dbReference type="Google" id="ProtNLM"/>
    </source>
</evidence>
<reference evidence="1" key="1">
    <citation type="submission" date="2022-12" db="EMBL/GenBank/DDBJ databases">
        <title>Chromosome-level genome assembly of the bean flower thrips Megalurothrips usitatus.</title>
        <authorList>
            <person name="Ma L."/>
            <person name="Liu Q."/>
            <person name="Li H."/>
            <person name="Cai W."/>
        </authorList>
    </citation>
    <scope>NUCLEOTIDE SEQUENCE</scope>
    <source>
        <strain evidence="1">Cailab_2022a</strain>
    </source>
</reference>
<accession>A0AAV7X7C4</accession>
<comment type="caution">
    <text evidence="1">The sequence shown here is derived from an EMBL/GenBank/DDBJ whole genome shotgun (WGS) entry which is preliminary data.</text>
</comment>
<dbReference type="Gene3D" id="3.10.50.10">
    <property type="match status" value="1"/>
</dbReference>
<proteinExistence type="predicted"/>
<evidence type="ECO:0000313" key="2">
    <source>
        <dbReference type="Proteomes" id="UP001075354"/>
    </source>
</evidence>
<dbReference type="InterPro" id="IPR029070">
    <property type="entry name" value="Chitinase_insertion_sf"/>
</dbReference>
<dbReference type="AlphaFoldDB" id="A0AAV7X7C4"/>
<keyword evidence="2" id="KW-1185">Reference proteome</keyword>
<organism evidence="1 2">
    <name type="scientific">Megalurothrips usitatus</name>
    <name type="common">bean blossom thrips</name>
    <dbReference type="NCBI Taxonomy" id="439358"/>
    <lineage>
        <taxon>Eukaryota</taxon>
        <taxon>Metazoa</taxon>
        <taxon>Ecdysozoa</taxon>
        <taxon>Arthropoda</taxon>
        <taxon>Hexapoda</taxon>
        <taxon>Insecta</taxon>
        <taxon>Pterygota</taxon>
        <taxon>Neoptera</taxon>
        <taxon>Paraneoptera</taxon>
        <taxon>Thysanoptera</taxon>
        <taxon>Terebrantia</taxon>
        <taxon>Thripoidea</taxon>
        <taxon>Thripidae</taxon>
        <taxon>Megalurothrips</taxon>
    </lineage>
</organism>